<evidence type="ECO:0000259" key="5">
    <source>
        <dbReference type="PROSITE" id="PS51078"/>
    </source>
</evidence>
<sequence length="255" mass="27952">MTTTSTDSMGPQSQILQTTEQSIQILQVVKDEKDISVEQIASKVGISKSTAYKHVATLKKHGLISGVGGQYSLGARLFSLGISARNGKREFRKAEKYTNKLSDTTSEDAEFGVENSGRVVTLYESTVGSEQSSLGSDYTQYMHSTAIGKCILSTYTDDRINLIISDQGLPEKTENTITDLGKLMEEIKTVREQGYAINDQESKSGKRVAGVPVEIPDLNMVGGFCVSGPEYRVDDHKLHNVFPRELNKIGTSRMT</sequence>
<dbReference type="InterPro" id="IPR011991">
    <property type="entry name" value="ArsR-like_HTH"/>
</dbReference>
<feature type="domain" description="HTH iclR-type" evidence="4">
    <location>
        <begin position="16"/>
        <end position="75"/>
    </location>
</feature>
<dbReference type="AlphaFoldDB" id="A0A238XDI9"/>
<protein>
    <submittedName>
        <fullName evidence="6">Transcriptional regulator, IclR family</fullName>
    </submittedName>
</protein>
<dbReference type="PANTHER" id="PTHR30136:SF35">
    <property type="entry name" value="HTH-TYPE TRANSCRIPTIONAL REGULATOR RV1719"/>
    <property type="match status" value="1"/>
</dbReference>
<dbReference type="InterPro" id="IPR036390">
    <property type="entry name" value="WH_DNA-bd_sf"/>
</dbReference>
<dbReference type="InterPro" id="IPR050707">
    <property type="entry name" value="HTH_MetabolicPath_Reg"/>
</dbReference>
<dbReference type="GO" id="GO:0003677">
    <property type="term" value="F:DNA binding"/>
    <property type="evidence" value="ECO:0007669"/>
    <property type="project" value="UniProtKB-KW"/>
</dbReference>
<keyword evidence="2" id="KW-0238">DNA-binding</keyword>
<dbReference type="Proteomes" id="UP000198397">
    <property type="component" value="Unassembled WGS sequence"/>
</dbReference>
<dbReference type="CDD" id="cd00090">
    <property type="entry name" value="HTH_ARSR"/>
    <property type="match status" value="1"/>
</dbReference>
<dbReference type="InterPro" id="IPR036388">
    <property type="entry name" value="WH-like_DNA-bd_sf"/>
</dbReference>
<feature type="domain" description="IclR-ED" evidence="5">
    <location>
        <begin position="76"/>
        <end position="255"/>
    </location>
</feature>
<dbReference type="Pfam" id="PF01614">
    <property type="entry name" value="IclR_C"/>
    <property type="match status" value="1"/>
</dbReference>
<dbReference type="Pfam" id="PF08279">
    <property type="entry name" value="HTH_11"/>
    <property type="match status" value="1"/>
</dbReference>
<dbReference type="InterPro" id="IPR005471">
    <property type="entry name" value="Tscrpt_reg_IclR_N"/>
</dbReference>
<dbReference type="InterPro" id="IPR029016">
    <property type="entry name" value="GAF-like_dom_sf"/>
</dbReference>
<evidence type="ECO:0000259" key="4">
    <source>
        <dbReference type="PROSITE" id="PS51077"/>
    </source>
</evidence>
<dbReference type="PANTHER" id="PTHR30136">
    <property type="entry name" value="HELIX-TURN-HELIX TRANSCRIPTIONAL REGULATOR, ICLR FAMILY"/>
    <property type="match status" value="1"/>
</dbReference>
<dbReference type="PROSITE" id="PS51078">
    <property type="entry name" value="ICLR_ED"/>
    <property type="match status" value="1"/>
</dbReference>
<dbReference type="EMBL" id="FZNQ01000016">
    <property type="protein sequence ID" value="SNR57076.1"/>
    <property type="molecule type" value="Genomic_DNA"/>
</dbReference>
<keyword evidence="3" id="KW-0804">Transcription</keyword>
<dbReference type="Gene3D" id="3.30.450.40">
    <property type="match status" value="1"/>
</dbReference>
<gene>
    <name evidence="6" type="ORF">SAMN06264855_11647</name>
</gene>
<reference evidence="6 7" key="1">
    <citation type="submission" date="2017-06" db="EMBL/GenBank/DDBJ databases">
        <authorList>
            <person name="Kim H.J."/>
            <person name="Triplett B.A."/>
        </authorList>
    </citation>
    <scope>NUCLEOTIDE SEQUENCE [LARGE SCALE GENOMIC DNA]</scope>
    <source>
        <strain evidence="6 7">DSM 8800</strain>
    </source>
</reference>
<accession>A0A238XDI9</accession>
<dbReference type="GO" id="GO:0003700">
    <property type="term" value="F:DNA-binding transcription factor activity"/>
    <property type="evidence" value="ECO:0007669"/>
    <property type="project" value="TreeGrafter"/>
</dbReference>
<proteinExistence type="predicted"/>
<dbReference type="InterPro" id="IPR014757">
    <property type="entry name" value="Tscrpt_reg_IclR_C"/>
</dbReference>
<dbReference type="GO" id="GO:0045892">
    <property type="term" value="P:negative regulation of DNA-templated transcription"/>
    <property type="evidence" value="ECO:0007669"/>
    <property type="project" value="TreeGrafter"/>
</dbReference>
<name>A0A238XDI9_HALVU</name>
<dbReference type="SUPFAM" id="SSF55781">
    <property type="entry name" value="GAF domain-like"/>
    <property type="match status" value="1"/>
</dbReference>
<evidence type="ECO:0000256" key="3">
    <source>
        <dbReference type="ARBA" id="ARBA00023163"/>
    </source>
</evidence>
<dbReference type="Gene3D" id="1.10.10.10">
    <property type="entry name" value="Winged helix-like DNA-binding domain superfamily/Winged helix DNA-binding domain"/>
    <property type="match status" value="1"/>
</dbReference>
<evidence type="ECO:0000256" key="1">
    <source>
        <dbReference type="ARBA" id="ARBA00023015"/>
    </source>
</evidence>
<dbReference type="InterPro" id="IPR013196">
    <property type="entry name" value="HTH_11"/>
</dbReference>
<evidence type="ECO:0000313" key="6">
    <source>
        <dbReference type="EMBL" id="SNR57076.1"/>
    </source>
</evidence>
<keyword evidence="1" id="KW-0805">Transcription regulation</keyword>
<evidence type="ECO:0000313" key="7">
    <source>
        <dbReference type="Proteomes" id="UP000198397"/>
    </source>
</evidence>
<keyword evidence="7" id="KW-1185">Reference proteome</keyword>
<dbReference type="PROSITE" id="PS51077">
    <property type="entry name" value="HTH_ICLR"/>
    <property type="match status" value="1"/>
</dbReference>
<dbReference type="SUPFAM" id="SSF46785">
    <property type="entry name" value="Winged helix' DNA-binding domain"/>
    <property type="match status" value="1"/>
</dbReference>
<dbReference type="SMART" id="SM00346">
    <property type="entry name" value="HTH_ICLR"/>
    <property type="match status" value="1"/>
</dbReference>
<evidence type="ECO:0000256" key="2">
    <source>
        <dbReference type="ARBA" id="ARBA00023125"/>
    </source>
</evidence>
<organism evidence="6 7">
    <name type="scientific">Halorubrum vacuolatum</name>
    <name type="common">Natronobacterium vacuolatum</name>
    <dbReference type="NCBI Taxonomy" id="63740"/>
    <lineage>
        <taxon>Archaea</taxon>
        <taxon>Methanobacteriati</taxon>
        <taxon>Methanobacteriota</taxon>
        <taxon>Stenosarchaea group</taxon>
        <taxon>Halobacteria</taxon>
        <taxon>Halobacteriales</taxon>
        <taxon>Haloferacaceae</taxon>
        <taxon>Halorubrum</taxon>
    </lineage>
</organism>